<dbReference type="Gene3D" id="3.20.20.140">
    <property type="entry name" value="Metal-dependent hydrolases"/>
    <property type="match status" value="1"/>
</dbReference>
<dbReference type="GO" id="GO:0006508">
    <property type="term" value="P:proteolysis"/>
    <property type="evidence" value="ECO:0007669"/>
    <property type="project" value="InterPro"/>
</dbReference>
<organism evidence="1 2">
    <name type="scientific">Enterocloster lavalensis</name>
    <dbReference type="NCBI Taxonomy" id="460384"/>
    <lineage>
        <taxon>Bacteria</taxon>
        <taxon>Bacillati</taxon>
        <taxon>Bacillota</taxon>
        <taxon>Clostridia</taxon>
        <taxon>Lachnospirales</taxon>
        <taxon>Lachnospiraceae</taxon>
        <taxon>Enterocloster</taxon>
    </lineage>
</organism>
<dbReference type="AlphaFoldDB" id="A0A1I0AR54"/>
<evidence type="ECO:0000313" key="2">
    <source>
        <dbReference type="Proteomes" id="UP000198508"/>
    </source>
</evidence>
<dbReference type="GeneID" id="93277959"/>
<sequence>MRVVDMHCDTIAVLYADHRAGGTVSVLENNLMLDLKKMQAGDYGLQNFALFTNLASIDEPPFEYCMKLLDTFYTELEAHRDLIGIVRSYADIEENLRQGKMSALLTVEEGGVCQGELSFLRNFYRLGVRMMTLTWNHPNELAFPNGRKALEGGHYQAVPDTEHGLTETGIAFVEEMERLGMIIDVAHLNDAGIRDVFLHTKKPFVASHSNARAVCSHPRNLTDEMIRALSERGGVMGINYYGGFLRDVPVGGEDVSRVADMVAHMKHIRNVGGIQVIGLGSDFDGIGGDLELKTAADLPRLAQEMERQGFTEGEIEAVFAGNVLRVYRELL</sequence>
<reference evidence="2" key="1">
    <citation type="submission" date="2016-10" db="EMBL/GenBank/DDBJ databases">
        <authorList>
            <person name="Varghese N."/>
            <person name="Submissions S."/>
        </authorList>
    </citation>
    <scope>NUCLEOTIDE SEQUENCE [LARGE SCALE GENOMIC DNA]</scope>
    <source>
        <strain evidence="2">NLAE-zl-G277</strain>
    </source>
</reference>
<dbReference type="RefSeq" id="WP_092360398.1">
    <property type="nucleotide sequence ID" value="NZ_CABJCG010000007.1"/>
</dbReference>
<protein>
    <submittedName>
        <fullName evidence="1">Membrane dipeptidase</fullName>
    </submittedName>
</protein>
<dbReference type="EMBL" id="FOIM01000001">
    <property type="protein sequence ID" value="SES95950.1"/>
    <property type="molecule type" value="Genomic_DNA"/>
</dbReference>
<name>A0A1I0AR54_9FIRM</name>
<dbReference type="PROSITE" id="PS51365">
    <property type="entry name" value="RENAL_DIPEPTIDASE_2"/>
    <property type="match status" value="1"/>
</dbReference>
<dbReference type="PANTHER" id="PTHR10443:SF12">
    <property type="entry name" value="DIPEPTIDASE"/>
    <property type="match status" value="1"/>
</dbReference>
<dbReference type="Proteomes" id="UP000198508">
    <property type="component" value="Unassembled WGS sequence"/>
</dbReference>
<gene>
    <name evidence="1" type="ORF">SAMN05216313_101132</name>
</gene>
<dbReference type="SUPFAM" id="SSF51556">
    <property type="entry name" value="Metallo-dependent hydrolases"/>
    <property type="match status" value="1"/>
</dbReference>
<dbReference type="GO" id="GO:0070573">
    <property type="term" value="F:metallodipeptidase activity"/>
    <property type="evidence" value="ECO:0007669"/>
    <property type="project" value="InterPro"/>
</dbReference>
<evidence type="ECO:0000313" key="1">
    <source>
        <dbReference type="EMBL" id="SES95950.1"/>
    </source>
</evidence>
<proteinExistence type="predicted"/>
<dbReference type="InterPro" id="IPR032466">
    <property type="entry name" value="Metal_Hydrolase"/>
</dbReference>
<accession>A0A1I0AR54</accession>
<dbReference type="InterPro" id="IPR008257">
    <property type="entry name" value="Pept_M19"/>
</dbReference>
<dbReference type="Pfam" id="PF01244">
    <property type="entry name" value="Peptidase_M19"/>
    <property type="match status" value="1"/>
</dbReference>
<dbReference type="STRING" id="460384.SAMN05216313_101132"/>
<dbReference type="PANTHER" id="PTHR10443">
    <property type="entry name" value="MICROSOMAL DIPEPTIDASE"/>
    <property type="match status" value="1"/>
</dbReference>
<dbReference type="CDD" id="cd01301">
    <property type="entry name" value="rDP_like"/>
    <property type="match status" value="1"/>
</dbReference>
<keyword evidence="2" id="KW-1185">Reference proteome</keyword>